<gene>
    <name evidence="3" type="ORF">H9966_05920</name>
</gene>
<evidence type="ECO:0000313" key="4">
    <source>
        <dbReference type="Proteomes" id="UP000824055"/>
    </source>
</evidence>
<dbReference type="PANTHER" id="PTHR23026">
    <property type="entry name" value="NADPH NITROREDUCTASE"/>
    <property type="match status" value="1"/>
</dbReference>
<dbReference type="AlphaFoldDB" id="A0A9D2FYP3"/>
<sequence length="174" mass="19404">MENEVLKAIRERRSIRRYKPEQITDEELRAVLEAGTWAATGMGKQDPWIVAVQNPEVCDRLRKMNAVVMGTDSDPYYGAPTIVLVFASADWNNNVKDASLVLGNMMLAAHSIGLASCWINREDVMFASPEGQQMLRDWGLPEGLVGVGALSLGYASSHPHTVKPRKEDYFRVIK</sequence>
<evidence type="ECO:0000313" key="3">
    <source>
        <dbReference type="EMBL" id="HIZ69408.1"/>
    </source>
</evidence>
<evidence type="ECO:0000256" key="1">
    <source>
        <dbReference type="ARBA" id="ARBA00023027"/>
    </source>
</evidence>
<dbReference type="GO" id="GO:0005829">
    <property type="term" value="C:cytosol"/>
    <property type="evidence" value="ECO:0007669"/>
    <property type="project" value="TreeGrafter"/>
</dbReference>
<dbReference type="EMBL" id="DXBE01000045">
    <property type="protein sequence ID" value="HIZ69408.1"/>
    <property type="molecule type" value="Genomic_DNA"/>
</dbReference>
<evidence type="ECO:0000259" key="2">
    <source>
        <dbReference type="Pfam" id="PF00881"/>
    </source>
</evidence>
<name>A0A9D2FYP3_9BACT</name>
<organism evidence="3 4">
    <name type="scientific">Candidatus Prevotella avicola</name>
    <dbReference type="NCBI Taxonomy" id="2838738"/>
    <lineage>
        <taxon>Bacteria</taxon>
        <taxon>Pseudomonadati</taxon>
        <taxon>Bacteroidota</taxon>
        <taxon>Bacteroidia</taxon>
        <taxon>Bacteroidales</taxon>
        <taxon>Prevotellaceae</taxon>
        <taxon>Prevotella</taxon>
    </lineage>
</organism>
<reference evidence="3" key="1">
    <citation type="journal article" date="2021" name="PeerJ">
        <title>Extensive microbial diversity within the chicken gut microbiome revealed by metagenomics and culture.</title>
        <authorList>
            <person name="Gilroy R."/>
            <person name="Ravi A."/>
            <person name="Getino M."/>
            <person name="Pursley I."/>
            <person name="Horton D.L."/>
            <person name="Alikhan N.F."/>
            <person name="Baker D."/>
            <person name="Gharbi K."/>
            <person name="Hall N."/>
            <person name="Watson M."/>
            <person name="Adriaenssens E.M."/>
            <person name="Foster-Nyarko E."/>
            <person name="Jarju S."/>
            <person name="Secka A."/>
            <person name="Antonio M."/>
            <person name="Oren A."/>
            <person name="Chaudhuri R.R."/>
            <person name="La Ragione R."/>
            <person name="Hildebrand F."/>
            <person name="Pallen M.J."/>
        </authorList>
    </citation>
    <scope>NUCLEOTIDE SEQUENCE</scope>
    <source>
        <strain evidence="3">ChiHecec3B27-8219</strain>
    </source>
</reference>
<protein>
    <submittedName>
        <fullName evidence="3">Nitroreductase</fullName>
    </submittedName>
</protein>
<dbReference type="InterPro" id="IPR000415">
    <property type="entry name" value="Nitroreductase-like"/>
</dbReference>
<reference evidence="3" key="2">
    <citation type="submission" date="2021-04" db="EMBL/GenBank/DDBJ databases">
        <authorList>
            <person name="Gilroy R."/>
        </authorList>
    </citation>
    <scope>NUCLEOTIDE SEQUENCE</scope>
    <source>
        <strain evidence="3">ChiHecec3B27-8219</strain>
    </source>
</reference>
<comment type="caution">
    <text evidence="3">The sequence shown here is derived from an EMBL/GenBank/DDBJ whole genome shotgun (WGS) entry which is preliminary data.</text>
</comment>
<dbReference type="Gene3D" id="3.40.109.10">
    <property type="entry name" value="NADH Oxidase"/>
    <property type="match status" value="1"/>
</dbReference>
<dbReference type="Pfam" id="PF00881">
    <property type="entry name" value="Nitroreductase"/>
    <property type="match status" value="1"/>
</dbReference>
<dbReference type="Proteomes" id="UP000824055">
    <property type="component" value="Unassembled WGS sequence"/>
</dbReference>
<dbReference type="PANTHER" id="PTHR23026:SF125">
    <property type="entry name" value="OXYGEN-INSENSITIVE NAD(P)H NITROREDUCTASE"/>
    <property type="match status" value="1"/>
</dbReference>
<dbReference type="CDD" id="cd02136">
    <property type="entry name" value="PnbA_NfnB-like"/>
    <property type="match status" value="1"/>
</dbReference>
<proteinExistence type="predicted"/>
<dbReference type="GO" id="GO:0046256">
    <property type="term" value="P:2,4,6-trinitrotoluene catabolic process"/>
    <property type="evidence" value="ECO:0007669"/>
    <property type="project" value="TreeGrafter"/>
</dbReference>
<dbReference type="GO" id="GO:0046857">
    <property type="term" value="F:oxidoreductase activity, acting on other nitrogenous compounds as donors, with NAD or NADP as acceptor"/>
    <property type="evidence" value="ECO:0007669"/>
    <property type="project" value="TreeGrafter"/>
</dbReference>
<feature type="domain" description="Nitroreductase" evidence="2">
    <location>
        <begin position="9"/>
        <end position="154"/>
    </location>
</feature>
<dbReference type="SUPFAM" id="SSF55469">
    <property type="entry name" value="FMN-dependent nitroreductase-like"/>
    <property type="match status" value="1"/>
</dbReference>
<dbReference type="InterPro" id="IPR050627">
    <property type="entry name" value="Nitroreductase/BluB"/>
</dbReference>
<accession>A0A9D2FYP3</accession>
<dbReference type="InterPro" id="IPR029479">
    <property type="entry name" value="Nitroreductase"/>
</dbReference>
<keyword evidence="1" id="KW-0520">NAD</keyword>